<evidence type="ECO:0000256" key="1">
    <source>
        <dbReference type="SAM" id="MobiDB-lite"/>
    </source>
</evidence>
<organism evidence="3 4">
    <name type="scientific">Gossypium hirsutum</name>
    <name type="common">Upland cotton</name>
    <name type="synonym">Gossypium mexicanum</name>
    <dbReference type="NCBI Taxonomy" id="3635"/>
    <lineage>
        <taxon>Eukaryota</taxon>
        <taxon>Viridiplantae</taxon>
        <taxon>Streptophyta</taxon>
        <taxon>Embryophyta</taxon>
        <taxon>Tracheophyta</taxon>
        <taxon>Spermatophyta</taxon>
        <taxon>Magnoliopsida</taxon>
        <taxon>eudicotyledons</taxon>
        <taxon>Gunneridae</taxon>
        <taxon>Pentapetalae</taxon>
        <taxon>rosids</taxon>
        <taxon>malvids</taxon>
        <taxon>Malvales</taxon>
        <taxon>Malvaceae</taxon>
        <taxon>Malvoideae</taxon>
        <taxon>Gossypium</taxon>
    </lineage>
</organism>
<protein>
    <recommendedName>
        <fullName evidence="5">S-antigen protein-like</fullName>
    </recommendedName>
</protein>
<dbReference type="PANTHER" id="PTHR33429">
    <property type="entry name" value="OS02G0708000 PROTEIN-RELATED"/>
    <property type="match status" value="1"/>
</dbReference>
<dbReference type="OMA" id="SKEDKYH"/>
<feature type="region of interest" description="Disordered" evidence="1">
    <location>
        <begin position="59"/>
        <end position="106"/>
    </location>
</feature>
<evidence type="ECO:0000313" key="3">
    <source>
        <dbReference type="Proteomes" id="UP000818029"/>
    </source>
</evidence>
<keyword evidence="2" id="KW-1133">Transmembrane helix</keyword>
<gene>
    <name evidence="4" type="primary">LOC107933355</name>
</gene>
<feature type="compositionally biased region" description="Low complexity" evidence="1">
    <location>
        <begin position="61"/>
        <end position="71"/>
    </location>
</feature>
<dbReference type="RefSeq" id="XP_016721028.1">
    <property type="nucleotide sequence ID" value="XM_016865539.2"/>
</dbReference>
<evidence type="ECO:0000256" key="2">
    <source>
        <dbReference type="SAM" id="Phobius"/>
    </source>
</evidence>
<dbReference type="PaxDb" id="3635-A0A1U8M5T6"/>
<feature type="transmembrane region" description="Helical" evidence="2">
    <location>
        <begin position="31"/>
        <end position="51"/>
    </location>
</feature>
<evidence type="ECO:0000313" key="4">
    <source>
        <dbReference type="RefSeq" id="XP_016721028.1"/>
    </source>
</evidence>
<dbReference type="KEGG" id="ghi:107933355"/>
<sequence>MSETQQPVVVYPNTVSSGQVEPSHSHSDGSFGTVFIVLAIIIVISSIACFLGRLCTRRVSQPKPTKQSKSSNPRPKGNDIELGFDGRFPTAKPVGGHGGGGDQSKRFKMLGNEDPRGFRSMPGKHGDVKGFKVHGNGDLRGFRIHGNGNIEGDPKHVDVGVL</sequence>
<dbReference type="GeneID" id="107933355"/>
<evidence type="ECO:0008006" key="5">
    <source>
        <dbReference type="Google" id="ProtNLM"/>
    </source>
</evidence>
<dbReference type="AlphaFoldDB" id="A0A1U8M5T6"/>
<keyword evidence="2" id="KW-0472">Membrane</keyword>
<keyword evidence="2" id="KW-0812">Transmembrane</keyword>
<name>A0A1U8M5T6_GOSHI</name>
<accession>A0A1U8M5T6</accession>
<dbReference type="OrthoDB" id="1906668at2759"/>
<reference evidence="4" key="2">
    <citation type="submission" date="2025-08" db="UniProtKB">
        <authorList>
            <consortium name="RefSeq"/>
        </authorList>
    </citation>
    <scope>IDENTIFICATION</scope>
</reference>
<proteinExistence type="predicted"/>
<dbReference type="SMR" id="A0A1U8M5T6"/>
<reference evidence="3" key="1">
    <citation type="journal article" date="2020" name="Nat. Genet.">
        <title>Genomic diversifications of five Gossypium allopolyploid species and their impact on cotton improvement.</title>
        <authorList>
            <person name="Chen Z.J."/>
            <person name="Sreedasyam A."/>
            <person name="Ando A."/>
            <person name="Song Q."/>
            <person name="De Santiago L.M."/>
            <person name="Hulse-Kemp A.M."/>
            <person name="Ding M."/>
            <person name="Ye W."/>
            <person name="Kirkbride R.C."/>
            <person name="Jenkins J."/>
            <person name="Plott C."/>
            <person name="Lovell J."/>
            <person name="Lin Y.M."/>
            <person name="Vaughn R."/>
            <person name="Liu B."/>
            <person name="Simpson S."/>
            <person name="Scheffler B.E."/>
            <person name="Wen L."/>
            <person name="Saski C.A."/>
            <person name="Grover C.E."/>
            <person name="Hu G."/>
            <person name="Conover J.L."/>
            <person name="Carlson J.W."/>
            <person name="Shu S."/>
            <person name="Boston L.B."/>
            <person name="Williams M."/>
            <person name="Peterson D.G."/>
            <person name="McGee K."/>
            <person name="Jones D.C."/>
            <person name="Wendel J.F."/>
            <person name="Stelly D.M."/>
            <person name="Grimwood J."/>
            <person name="Schmutz J."/>
        </authorList>
    </citation>
    <scope>NUCLEOTIDE SEQUENCE [LARGE SCALE GENOMIC DNA]</scope>
    <source>
        <strain evidence="3">cv. TM-1</strain>
    </source>
</reference>
<keyword evidence="3" id="KW-1185">Reference proteome</keyword>
<dbReference type="Proteomes" id="UP000818029">
    <property type="component" value="Chromosome A04"/>
</dbReference>
<dbReference type="PANTHER" id="PTHR33429:SF7">
    <property type="entry name" value="OS02G0708000 PROTEIN"/>
    <property type="match status" value="1"/>
</dbReference>